<feature type="compositionally biased region" description="Basic and acidic residues" evidence="1">
    <location>
        <begin position="502"/>
        <end position="513"/>
    </location>
</feature>
<dbReference type="InParanoid" id="A0A2T3A3K8"/>
<dbReference type="FunCoup" id="A0A2T3A3K8">
    <property type="interactions" value="100"/>
</dbReference>
<evidence type="ECO:0000313" key="4">
    <source>
        <dbReference type="Proteomes" id="UP000241462"/>
    </source>
</evidence>
<evidence type="ECO:0000259" key="2">
    <source>
        <dbReference type="PROSITE" id="PS50812"/>
    </source>
</evidence>
<feature type="compositionally biased region" description="Low complexity" evidence="1">
    <location>
        <begin position="344"/>
        <end position="359"/>
    </location>
</feature>
<reference evidence="3 4" key="1">
    <citation type="journal article" date="2018" name="Mycol. Prog.">
        <title>Coniella lustricola, a new species from submerged detritus.</title>
        <authorList>
            <person name="Raudabaugh D.B."/>
            <person name="Iturriaga T."/>
            <person name="Carver A."/>
            <person name="Mondo S."/>
            <person name="Pangilinan J."/>
            <person name="Lipzen A."/>
            <person name="He G."/>
            <person name="Amirebrahimi M."/>
            <person name="Grigoriev I.V."/>
            <person name="Miller A.N."/>
        </authorList>
    </citation>
    <scope>NUCLEOTIDE SEQUENCE [LARGE SCALE GENOMIC DNA]</scope>
    <source>
        <strain evidence="3 4">B22-T-1</strain>
    </source>
</reference>
<evidence type="ECO:0000256" key="1">
    <source>
        <dbReference type="SAM" id="MobiDB-lite"/>
    </source>
</evidence>
<organism evidence="3 4">
    <name type="scientific">Coniella lustricola</name>
    <dbReference type="NCBI Taxonomy" id="2025994"/>
    <lineage>
        <taxon>Eukaryota</taxon>
        <taxon>Fungi</taxon>
        <taxon>Dikarya</taxon>
        <taxon>Ascomycota</taxon>
        <taxon>Pezizomycotina</taxon>
        <taxon>Sordariomycetes</taxon>
        <taxon>Sordariomycetidae</taxon>
        <taxon>Diaporthales</taxon>
        <taxon>Schizoparmaceae</taxon>
        <taxon>Coniella</taxon>
    </lineage>
</organism>
<protein>
    <recommendedName>
        <fullName evidence="2">PWWP domain-containing protein</fullName>
    </recommendedName>
</protein>
<feature type="compositionally biased region" description="Basic and acidic residues" evidence="1">
    <location>
        <begin position="35"/>
        <end position="67"/>
    </location>
</feature>
<dbReference type="SUPFAM" id="SSF63748">
    <property type="entry name" value="Tudor/PWWP/MBT"/>
    <property type="match status" value="1"/>
</dbReference>
<feature type="region of interest" description="Disordered" evidence="1">
    <location>
        <begin position="278"/>
        <end position="390"/>
    </location>
</feature>
<feature type="compositionally biased region" description="Acidic residues" evidence="1">
    <location>
        <begin position="295"/>
        <end position="305"/>
    </location>
</feature>
<dbReference type="OrthoDB" id="62853at2759"/>
<feature type="compositionally biased region" description="Basic residues" evidence="1">
    <location>
        <begin position="116"/>
        <end position="130"/>
    </location>
</feature>
<feature type="domain" description="PWWP" evidence="2">
    <location>
        <begin position="143"/>
        <end position="226"/>
    </location>
</feature>
<name>A0A2T3A3K8_9PEZI</name>
<dbReference type="Gene3D" id="2.30.30.140">
    <property type="match status" value="1"/>
</dbReference>
<dbReference type="Pfam" id="PF00855">
    <property type="entry name" value="PWWP"/>
    <property type="match status" value="1"/>
</dbReference>
<feature type="compositionally biased region" description="Low complexity" evidence="1">
    <location>
        <begin position="90"/>
        <end position="107"/>
    </location>
</feature>
<keyword evidence="4" id="KW-1185">Reference proteome</keyword>
<feature type="compositionally biased region" description="Low complexity" evidence="1">
    <location>
        <begin position="68"/>
        <end position="79"/>
    </location>
</feature>
<dbReference type="InterPro" id="IPR000313">
    <property type="entry name" value="PWWP_dom"/>
</dbReference>
<dbReference type="Proteomes" id="UP000241462">
    <property type="component" value="Unassembled WGS sequence"/>
</dbReference>
<dbReference type="STRING" id="2025994.A0A2T3A3K8"/>
<dbReference type="PROSITE" id="PS50812">
    <property type="entry name" value="PWWP"/>
    <property type="match status" value="1"/>
</dbReference>
<gene>
    <name evidence="3" type="ORF">BD289DRAFT_454464</name>
</gene>
<dbReference type="AlphaFoldDB" id="A0A2T3A3K8"/>
<dbReference type="EMBL" id="KZ678485">
    <property type="protein sequence ID" value="PSR82176.1"/>
    <property type="molecule type" value="Genomic_DNA"/>
</dbReference>
<feature type="compositionally biased region" description="Low complexity" evidence="1">
    <location>
        <begin position="519"/>
        <end position="528"/>
    </location>
</feature>
<accession>A0A2T3A3K8</accession>
<proteinExistence type="predicted"/>
<feature type="compositionally biased region" description="Basic and acidic residues" evidence="1">
    <location>
        <begin position="367"/>
        <end position="390"/>
    </location>
</feature>
<feature type="compositionally biased region" description="Basic and acidic residues" evidence="1">
    <location>
        <begin position="563"/>
        <end position="581"/>
    </location>
</feature>
<feature type="compositionally biased region" description="Basic and acidic residues" evidence="1">
    <location>
        <begin position="529"/>
        <end position="553"/>
    </location>
</feature>
<feature type="region of interest" description="Disordered" evidence="1">
    <location>
        <begin position="486"/>
        <end position="593"/>
    </location>
</feature>
<evidence type="ECO:0000313" key="3">
    <source>
        <dbReference type="EMBL" id="PSR82176.1"/>
    </source>
</evidence>
<dbReference type="SMART" id="SM00293">
    <property type="entry name" value="PWWP"/>
    <property type="match status" value="1"/>
</dbReference>
<sequence length="593" mass="64353">MSDEVSAPAAQPMEVDSTTASEKIDDTTTAADAVDEPKAAGEEDAGPAKEAADETTEKPDSEMKDAPDSAAAPTAAEGASQEDQPEQANEATEPTTDDVAAAATTPAKPTPNRKLSSARKSKSKEKKAGKAGKAAVLHADAKPGDHFFIKLKGFPQWPCIICDEDMLPHALLKSRPVSAARADGTYREDFAEGGKRTADRTFPIMYLATNEFGWVSNKDLIDLDPEKVKSQVTSKMRKDLVLAHTLAEEQHDLEYYKGVLQQFQDELLEKQKAAEEKAAAAATPKASKKAKTVVDEDVEMEDADNEPTTKKDKKRKNTDSSATAQRAESAKKPKIKLTHNSTPKANGAASKAGKAAGESKSAKKAKKPMEDSEERLQTPKEPEVSAEDRFERKQKEVLFLRHKLQKGLLLREQRPKEEEMGMMSDYLTKLEGFPDLETSIIRHTKINKVLKAMLKLDNIPREEEFEFKPRSQTLLDKWNKLLAAEEAAASAPAETTNGVNGHKTEAGAVKDESTSATNGAEKAGSGEAEAVKEQIKPEETQDEVKEEEKKTAEADAATSETKQVSKQEDVPAAEDKPKIEQDGDAATATATEA</sequence>
<feature type="region of interest" description="Disordered" evidence="1">
    <location>
        <begin position="1"/>
        <end position="136"/>
    </location>
</feature>